<name>A0A9P7EVF6_9AGAM</name>
<protein>
    <recommendedName>
        <fullName evidence="4">Chromatin elongation factor SPT5</fullName>
    </recommendedName>
</protein>
<keyword evidence="3" id="KW-1185">Reference proteome</keyword>
<dbReference type="Proteomes" id="UP000823399">
    <property type="component" value="Unassembled WGS sequence"/>
</dbReference>
<dbReference type="EMBL" id="JABBWM010000103">
    <property type="protein sequence ID" value="KAG2090476.1"/>
    <property type="molecule type" value="Genomic_DNA"/>
</dbReference>
<dbReference type="RefSeq" id="XP_041286219.1">
    <property type="nucleotide sequence ID" value="XM_041434387.1"/>
</dbReference>
<sequence length="718" mass="80070">MSKRTASDGDKALPKHHCTIQAYLGDRYSEDDWVEPRCLLFSGNADNAKSLENLKVLRKMYIPDPPEKSSMGMPALRSASHLPKSQIHKSQRLSKAAYKFILHEAKEDDENDEEEEEVGEVGPSARSPKAMHLPGPSAKQRLATTFDDMATWFEQNPQNSSSQGHQDPTIENGMYLLNVQRTTTECIAMHLQKKEFPVIMSAWVASQLYVVADSPKTITESLPTSLYLAMKDYICIMQEEREAVERPQFEFPIPAWVRIKKDKYRGNLAQVFENLPNGAVMVLIGPQDFPYPMPQGFQMEQTLPEENSGCVLETILAGRVIAQGSSKALFMESSCYQRAGRSVKILLISASIESHAEITPADAAIFRAPPKSDSIQIGDYIEVLEGEHMGRHGIVNWFAKGDTSLWFRDILTADSTELDGTLGNLRKTLQFMEDKGYDIRPGDVVTVTCGLEYGTKGVVQSIDFPNTCLTLLCDRDYSIITVPIMFVIKVCNANLDSCKKDIGQEVFIIGGNRKGFRAVLYGLGPETCTVAVHSEQDTFSHQLSHSLVIQRMVHMVWKLGGLDVMQDPSLSVNPISSTHQAWTIDQFDIQDNNDARAEKIKDSGAAIKHYHIPTIYLSPAPPRKKNQDSCTLPVATLGCSSKIEENENISQGRWRALACYCQFHIPTFLALVTQTSQCWSSCDVEWTIGEGESWAVMSGSKQKIRLHCDTRTRALGGN</sequence>
<organism evidence="2 3">
    <name type="scientific">Suillus discolor</name>
    <dbReference type="NCBI Taxonomy" id="1912936"/>
    <lineage>
        <taxon>Eukaryota</taxon>
        <taxon>Fungi</taxon>
        <taxon>Dikarya</taxon>
        <taxon>Basidiomycota</taxon>
        <taxon>Agaricomycotina</taxon>
        <taxon>Agaricomycetes</taxon>
        <taxon>Agaricomycetidae</taxon>
        <taxon>Boletales</taxon>
        <taxon>Suillineae</taxon>
        <taxon>Suillaceae</taxon>
        <taxon>Suillus</taxon>
    </lineage>
</organism>
<evidence type="ECO:0008006" key="4">
    <source>
        <dbReference type="Google" id="ProtNLM"/>
    </source>
</evidence>
<feature type="region of interest" description="Disordered" evidence="1">
    <location>
        <begin position="105"/>
        <end position="136"/>
    </location>
</feature>
<gene>
    <name evidence="2" type="ORF">F5147DRAFT_658146</name>
</gene>
<reference evidence="2" key="1">
    <citation type="journal article" date="2020" name="New Phytol.">
        <title>Comparative genomics reveals dynamic genome evolution in host specialist ectomycorrhizal fungi.</title>
        <authorList>
            <person name="Lofgren L.A."/>
            <person name="Nguyen N.H."/>
            <person name="Vilgalys R."/>
            <person name="Ruytinx J."/>
            <person name="Liao H.L."/>
            <person name="Branco S."/>
            <person name="Kuo A."/>
            <person name="LaButti K."/>
            <person name="Lipzen A."/>
            <person name="Andreopoulos W."/>
            <person name="Pangilinan J."/>
            <person name="Riley R."/>
            <person name="Hundley H."/>
            <person name="Na H."/>
            <person name="Barry K."/>
            <person name="Grigoriev I.V."/>
            <person name="Stajich J.E."/>
            <person name="Kennedy P.G."/>
        </authorList>
    </citation>
    <scope>NUCLEOTIDE SEQUENCE</scope>
    <source>
        <strain evidence="2">FC423</strain>
    </source>
</reference>
<proteinExistence type="predicted"/>
<dbReference type="GeneID" id="64696646"/>
<comment type="caution">
    <text evidence="2">The sequence shown here is derived from an EMBL/GenBank/DDBJ whole genome shotgun (WGS) entry which is preliminary data.</text>
</comment>
<evidence type="ECO:0000313" key="3">
    <source>
        <dbReference type="Proteomes" id="UP000823399"/>
    </source>
</evidence>
<dbReference type="AlphaFoldDB" id="A0A9P7EVF6"/>
<evidence type="ECO:0000313" key="2">
    <source>
        <dbReference type="EMBL" id="KAG2090476.1"/>
    </source>
</evidence>
<dbReference type="OrthoDB" id="28901at2759"/>
<feature type="compositionally biased region" description="Acidic residues" evidence="1">
    <location>
        <begin position="107"/>
        <end position="119"/>
    </location>
</feature>
<evidence type="ECO:0000256" key="1">
    <source>
        <dbReference type="SAM" id="MobiDB-lite"/>
    </source>
</evidence>
<accession>A0A9P7EVF6</accession>